<dbReference type="PRINTS" id="PR00069">
    <property type="entry name" value="ALDKETRDTASE"/>
</dbReference>
<dbReference type="GO" id="GO:0016616">
    <property type="term" value="F:oxidoreductase activity, acting on the CH-OH group of donors, NAD or NADP as acceptor"/>
    <property type="evidence" value="ECO:0007669"/>
    <property type="project" value="UniProtKB-ARBA"/>
</dbReference>
<dbReference type="PANTHER" id="PTHR43827">
    <property type="entry name" value="2,5-DIKETO-D-GLUCONIC ACID REDUCTASE"/>
    <property type="match status" value="1"/>
</dbReference>
<dbReference type="Pfam" id="PF00248">
    <property type="entry name" value="Aldo_ket_red"/>
    <property type="match status" value="1"/>
</dbReference>
<protein>
    <recommendedName>
        <fullName evidence="4">NADP-dependent oxidoreductase domain-containing protein</fullName>
    </recommendedName>
</protein>
<keyword evidence="6" id="KW-1185">Reference proteome</keyword>
<accession>A0AAE0LJ31</accession>
<feature type="domain" description="NADP-dependent oxidoreductase" evidence="4">
    <location>
        <begin position="18"/>
        <end position="261"/>
    </location>
</feature>
<gene>
    <name evidence="5" type="ORF">CYMTET_5430</name>
</gene>
<dbReference type="Proteomes" id="UP001190700">
    <property type="component" value="Unassembled WGS sequence"/>
</dbReference>
<evidence type="ECO:0000256" key="2">
    <source>
        <dbReference type="ARBA" id="ARBA00022857"/>
    </source>
</evidence>
<dbReference type="PANTHER" id="PTHR43827:SF3">
    <property type="entry name" value="NADP-DEPENDENT OXIDOREDUCTASE DOMAIN-CONTAINING PROTEIN"/>
    <property type="match status" value="1"/>
</dbReference>
<dbReference type="InterPro" id="IPR020471">
    <property type="entry name" value="AKR"/>
</dbReference>
<dbReference type="SUPFAM" id="SSF51430">
    <property type="entry name" value="NAD(P)-linked oxidoreductase"/>
    <property type="match status" value="1"/>
</dbReference>
<evidence type="ECO:0000256" key="3">
    <source>
        <dbReference type="ARBA" id="ARBA00023002"/>
    </source>
</evidence>
<comment type="caution">
    <text evidence="5">The sequence shown here is derived from an EMBL/GenBank/DDBJ whole genome shotgun (WGS) entry which is preliminary data.</text>
</comment>
<comment type="similarity">
    <text evidence="1">Belongs to the aldo/keto reductase family.</text>
</comment>
<evidence type="ECO:0000313" key="5">
    <source>
        <dbReference type="EMBL" id="KAK3287042.1"/>
    </source>
</evidence>
<dbReference type="EMBL" id="LGRX02001039">
    <property type="protein sequence ID" value="KAK3287042.1"/>
    <property type="molecule type" value="Genomic_DNA"/>
</dbReference>
<dbReference type="InterPro" id="IPR023210">
    <property type="entry name" value="NADP_OxRdtase_dom"/>
</dbReference>
<sequence>MLIHVKTDFDKVIPLEGHVGRALHTSGLPRKELWLTNKIDGLPSGDYSSVRARVEAMLAEVQVDHFDLLLINYPLPAGTALDGNPEALARSENWAHFERHLLEAWTNMSRLRQDGLAIHVGVSNFYTQHLEALQDVIIRSNKINKCKRNSTPAHTSDPEPHGNDLAPIYAAENFIDLAHPEYELVEYCFRHSIRCLAYRSVYFIGVYEIIGLLEPLEGVVSAVGVANVHQLVLAWLLSRGVSPITSSSNKDHLRSNYEALSASRQLRTCNIDSSASEILGEALNTLALAFRGMGDLHGIPVCFGIS</sequence>
<reference evidence="5 6" key="1">
    <citation type="journal article" date="2015" name="Genome Biol. Evol.">
        <title>Comparative Genomics of a Bacterivorous Green Alga Reveals Evolutionary Causalities and Consequences of Phago-Mixotrophic Mode of Nutrition.</title>
        <authorList>
            <person name="Burns J.A."/>
            <person name="Paasch A."/>
            <person name="Narechania A."/>
            <person name="Kim E."/>
        </authorList>
    </citation>
    <scope>NUCLEOTIDE SEQUENCE [LARGE SCALE GENOMIC DNA]</scope>
    <source>
        <strain evidence="5 6">PLY_AMNH</strain>
    </source>
</reference>
<name>A0AAE0LJ31_9CHLO</name>
<evidence type="ECO:0000256" key="1">
    <source>
        <dbReference type="ARBA" id="ARBA00007905"/>
    </source>
</evidence>
<organism evidence="5 6">
    <name type="scientific">Cymbomonas tetramitiformis</name>
    <dbReference type="NCBI Taxonomy" id="36881"/>
    <lineage>
        <taxon>Eukaryota</taxon>
        <taxon>Viridiplantae</taxon>
        <taxon>Chlorophyta</taxon>
        <taxon>Pyramimonadophyceae</taxon>
        <taxon>Pyramimonadales</taxon>
        <taxon>Pyramimonadaceae</taxon>
        <taxon>Cymbomonas</taxon>
    </lineage>
</organism>
<evidence type="ECO:0000259" key="4">
    <source>
        <dbReference type="Pfam" id="PF00248"/>
    </source>
</evidence>
<dbReference type="Gene3D" id="3.20.20.100">
    <property type="entry name" value="NADP-dependent oxidoreductase domain"/>
    <property type="match status" value="1"/>
</dbReference>
<dbReference type="AlphaFoldDB" id="A0AAE0LJ31"/>
<dbReference type="InterPro" id="IPR036812">
    <property type="entry name" value="NAD(P)_OxRdtase_dom_sf"/>
</dbReference>
<evidence type="ECO:0000313" key="6">
    <source>
        <dbReference type="Proteomes" id="UP001190700"/>
    </source>
</evidence>
<proteinExistence type="inferred from homology"/>
<keyword evidence="2" id="KW-0521">NADP</keyword>
<keyword evidence="3" id="KW-0560">Oxidoreductase</keyword>